<protein>
    <submittedName>
        <fullName evidence="1">1250_t:CDS:1</fullName>
    </submittedName>
</protein>
<comment type="caution">
    <text evidence="1">The sequence shown here is derived from an EMBL/GenBank/DDBJ whole genome shotgun (WGS) entry which is preliminary data.</text>
</comment>
<accession>A0A9W4X5Z1</accession>
<dbReference type="OrthoDB" id="2342381at2759"/>
<evidence type="ECO:0000313" key="1">
    <source>
        <dbReference type="EMBL" id="CAI2197356.1"/>
    </source>
</evidence>
<dbReference type="EMBL" id="CAMKVN010016148">
    <property type="protein sequence ID" value="CAI2197356.1"/>
    <property type="molecule type" value="Genomic_DNA"/>
</dbReference>
<evidence type="ECO:0000313" key="2">
    <source>
        <dbReference type="Proteomes" id="UP001153678"/>
    </source>
</evidence>
<dbReference type="Proteomes" id="UP001153678">
    <property type="component" value="Unassembled WGS sequence"/>
</dbReference>
<proteinExistence type="predicted"/>
<name>A0A9W4X5Z1_9GLOM</name>
<sequence length="141" mass="16208">PEIYLLKIRIVDLESENEKLKQLVKPKVPPPPIQGDASVKELVDQSDIHKLRCGVLVQGRDSVGEYYSKIKGCNEIVKYSEDFLWHEFIKGLTPENKICAENIKSRPTFDELVERLIQELRVKDYPDQSGAVITSLKRRIC</sequence>
<reference evidence="1" key="1">
    <citation type="submission" date="2022-08" db="EMBL/GenBank/DDBJ databases">
        <authorList>
            <person name="Kallberg Y."/>
            <person name="Tangrot J."/>
            <person name="Rosling A."/>
        </authorList>
    </citation>
    <scope>NUCLEOTIDE SEQUENCE</scope>
    <source>
        <strain evidence="1">Wild A</strain>
    </source>
</reference>
<organism evidence="1 2">
    <name type="scientific">Funneliformis geosporum</name>
    <dbReference type="NCBI Taxonomy" id="1117311"/>
    <lineage>
        <taxon>Eukaryota</taxon>
        <taxon>Fungi</taxon>
        <taxon>Fungi incertae sedis</taxon>
        <taxon>Mucoromycota</taxon>
        <taxon>Glomeromycotina</taxon>
        <taxon>Glomeromycetes</taxon>
        <taxon>Glomerales</taxon>
        <taxon>Glomeraceae</taxon>
        <taxon>Funneliformis</taxon>
    </lineage>
</organism>
<feature type="non-terminal residue" evidence="1">
    <location>
        <position position="1"/>
    </location>
</feature>
<dbReference type="AlphaFoldDB" id="A0A9W4X5Z1"/>
<keyword evidence="2" id="KW-1185">Reference proteome</keyword>
<gene>
    <name evidence="1" type="ORF">FWILDA_LOCUS18036</name>
</gene>